<dbReference type="InterPro" id="IPR043131">
    <property type="entry name" value="BCAT-like_N"/>
</dbReference>
<protein>
    <submittedName>
        <fullName evidence="3">Uncharacterized protein</fullName>
    </submittedName>
</protein>
<comment type="caution">
    <text evidence="3">The sequence shown here is derived from an EMBL/GenBank/DDBJ whole genome shotgun (WGS) entry which is preliminary data.</text>
</comment>
<dbReference type="AlphaFoldDB" id="A0A388K0I4"/>
<dbReference type="InterPro" id="IPR001544">
    <property type="entry name" value="Aminotrans_IV"/>
</dbReference>
<dbReference type="InterPro" id="IPR036038">
    <property type="entry name" value="Aminotransferase-like"/>
</dbReference>
<evidence type="ECO:0000313" key="3">
    <source>
        <dbReference type="EMBL" id="GBG63559.1"/>
    </source>
</evidence>
<reference evidence="3 4" key="1">
    <citation type="journal article" date="2018" name="Cell">
        <title>The Chara Genome: Secondary Complexity and Implications for Plant Terrestrialization.</title>
        <authorList>
            <person name="Nishiyama T."/>
            <person name="Sakayama H."/>
            <person name="Vries J.D."/>
            <person name="Buschmann H."/>
            <person name="Saint-Marcoux D."/>
            <person name="Ullrich K.K."/>
            <person name="Haas F.B."/>
            <person name="Vanderstraeten L."/>
            <person name="Becker D."/>
            <person name="Lang D."/>
            <person name="Vosolsobe S."/>
            <person name="Rombauts S."/>
            <person name="Wilhelmsson P.K.I."/>
            <person name="Janitza P."/>
            <person name="Kern R."/>
            <person name="Heyl A."/>
            <person name="Rumpler F."/>
            <person name="Villalobos L.I.A.C."/>
            <person name="Clay J.M."/>
            <person name="Skokan R."/>
            <person name="Toyoda A."/>
            <person name="Suzuki Y."/>
            <person name="Kagoshima H."/>
            <person name="Schijlen E."/>
            <person name="Tajeshwar N."/>
            <person name="Catarino B."/>
            <person name="Hetherington A.J."/>
            <person name="Saltykova A."/>
            <person name="Bonnot C."/>
            <person name="Breuninger H."/>
            <person name="Symeonidi A."/>
            <person name="Radhakrishnan G.V."/>
            <person name="Van Nieuwerburgh F."/>
            <person name="Deforce D."/>
            <person name="Chang C."/>
            <person name="Karol K.G."/>
            <person name="Hedrich R."/>
            <person name="Ulvskov P."/>
            <person name="Glockner G."/>
            <person name="Delwiche C.F."/>
            <person name="Petrasek J."/>
            <person name="Van de Peer Y."/>
            <person name="Friml J."/>
            <person name="Beilby M."/>
            <person name="Dolan L."/>
            <person name="Kohara Y."/>
            <person name="Sugano S."/>
            <person name="Fujiyama A."/>
            <person name="Delaux P.-M."/>
            <person name="Quint M."/>
            <person name="TheiBen G."/>
            <person name="Hagemann M."/>
            <person name="Harholt J."/>
            <person name="Dunand C."/>
            <person name="Zachgo S."/>
            <person name="Langdale J."/>
            <person name="Maumus F."/>
            <person name="Straeten D.V.D."/>
            <person name="Gould S.B."/>
            <person name="Rensing S.A."/>
        </authorList>
    </citation>
    <scope>NUCLEOTIDE SEQUENCE [LARGE SCALE GENOMIC DNA]</scope>
    <source>
        <strain evidence="3 4">S276</strain>
    </source>
</reference>
<dbReference type="GO" id="GO:0046394">
    <property type="term" value="P:carboxylic acid biosynthetic process"/>
    <property type="evidence" value="ECO:0007669"/>
    <property type="project" value="UniProtKB-ARBA"/>
</dbReference>
<comment type="similarity">
    <text evidence="1">Belongs to the class-IV pyridoxal-phosphate-dependent aminotransferase family.</text>
</comment>
<evidence type="ECO:0000256" key="2">
    <source>
        <dbReference type="SAM" id="MobiDB-lite"/>
    </source>
</evidence>
<dbReference type="FunFam" id="3.30.470.10:FF:000008">
    <property type="entry name" value="D-amino-acid transaminase, chloroplastic"/>
    <property type="match status" value="1"/>
</dbReference>
<dbReference type="OrthoDB" id="25921at2759"/>
<proteinExistence type="inferred from homology"/>
<dbReference type="Gramene" id="GBG63559">
    <property type="protein sequence ID" value="GBG63559"/>
    <property type="gene ID" value="CBR_g38626"/>
</dbReference>
<evidence type="ECO:0000313" key="4">
    <source>
        <dbReference type="Proteomes" id="UP000265515"/>
    </source>
</evidence>
<name>A0A388K0I4_CHABU</name>
<dbReference type="Gene3D" id="3.30.470.10">
    <property type="match status" value="1"/>
</dbReference>
<evidence type="ECO:0000256" key="1">
    <source>
        <dbReference type="ARBA" id="ARBA00009320"/>
    </source>
</evidence>
<dbReference type="PANTHER" id="PTHR42743:SF22">
    <property type="entry name" value="D-AMINO-ACID TRANSAMINASE, CHLOROPLASTIC"/>
    <property type="match status" value="1"/>
</dbReference>
<dbReference type="SUPFAM" id="SSF56752">
    <property type="entry name" value="D-aminoacid aminotransferase-like PLP-dependent enzymes"/>
    <property type="match status" value="1"/>
</dbReference>
<dbReference type="InterPro" id="IPR043132">
    <property type="entry name" value="BCAT-like_C"/>
</dbReference>
<sequence length="766" mass="84392">MPRILFGPSGNKVKLYVPIVDARIPENKLAELESLGLSLTPLAVFVEARKPDLSRLMISPLMVPADAISELKIRLPKEKKLDSNFVRLTLTQRNKIGQWEDCRVGTMVGRPAVVGGSKRNKEKRRCQRRVQEAEDRMKNHPISELTWGKERVPRLMEWELVEDDQAAFVKGRSIYENIVTAIEVLEVVNQEELEVAVLPLDMEKVYDRVNWSAWVEHGVVRLRDMWNEVTGRWKTSEEMEKKLKPCKYMRQRRDQILDATPEDWLNILSPAKPDPPGTWSFQALANTIQLFEIAADMKVNWGTKTEVVIFCSSVCVRGTYMKRNEMKGPKVVCDPRHGPGPNGDDDGRRQSTVPIATEGLPSVALPVLSGEEVINEIRRRGRHSNWSKFRAMYSSVIGGVTTDPSAMLISLDDHMVHRGHAVFDTAMVVGGYAHGLEAHLDRLFRSMAMARLSPPFPREILRDVILKTAGISQCRDGQIRYWVSAGPGGFGLLPSECPRSAFYVVVFDQPLFSVDVSGGSGGRMSAAAGKQQQLIARRAKAITTSVPIKPPPFCLMKTNNYIQNVMAGMEAAAQGADVAVWTDQEGYLAEGPTVSILIVSADGYLTSPTSDTALRGCTAERVMELTRHRLVMQGHVASSASSVIGGHVAAAAAAAGGADRLALLSNPLPLKGVRVQRIPVEEARRAKEMFIVGSTSLVLPIVEWDGQPVGDGRPGPVAAALYEMLEDDMRHGETNGKRTRVAIPYPPPSTATCPTREGSTSTTSRL</sequence>
<dbReference type="InterPro" id="IPR050571">
    <property type="entry name" value="Class-IV_PLP-Dep_Aminotrnsfr"/>
</dbReference>
<organism evidence="3 4">
    <name type="scientific">Chara braunii</name>
    <name type="common">Braun's stonewort</name>
    <dbReference type="NCBI Taxonomy" id="69332"/>
    <lineage>
        <taxon>Eukaryota</taxon>
        <taxon>Viridiplantae</taxon>
        <taxon>Streptophyta</taxon>
        <taxon>Charophyceae</taxon>
        <taxon>Charales</taxon>
        <taxon>Characeae</taxon>
        <taxon>Chara</taxon>
    </lineage>
</organism>
<gene>
    <name evidence="3" type="ORF">CBR_g38626</name>
</gene>
<dbReference type="Gene3D" id="3.20.10.10">
    <property type="entry name" value="D-amino Acid Aminotransferase, subunit A, domain 2"/>
    <property type="match status" value="1"/>
</dbReference>
<accession>A0A388K0I4</accession>
<feature type="region of interest" description="Disordered" evidence="2">
    <location>
        <begin position="331"/>
        <end position="351"/>
    </location>
</feature>
<keyword evidence="4" id="KW-1185">Reference proteome</keyword>
<dbReference type="GO" id="GO:0003824">
    <property type="term" value="F:catalytic activity"/>
    <property type="evidence" value="ECO:0007669"/>
    <property type="project" value="InterPro"/>
</dbReference>
<dbReference type="CDD" id="cd00449">
    <property type="entry name" value="PLPDE_IV"/>
    <property type="match status" value="1"/>
</dbReference>
<dbReference type="Proteomes" id="UP000265515">
    <property type="component" value="Unassembled WGS sequence"/>
</dbReference>
<dbReference type="STRING" id="69332.A0A388K0I4"/>
<dbReference type="PANTHER" id="PTHR42743">
    <property type="entry name" value="AMINO-ACID AMINOTRANSFERASE"/>
    <property type="match status" value="1"/>
</dbReference>
<feature type="compositionally biased region" description="Polar residues" evidence="2">
    <location>
        <begin position="750"/>
        <end position="766"/>
    </location>
</feature>
<dbReference type="Pfam" id="PF01063">
    <property type="entry name" value="Aminotran_4"/>
    <property type="match status" value="1"/>
</dbReference>
<feature type="region of interest" description="Disordered" evidence="2">
    <location>
        <begin position="738"/>
        <end position="766"/>
    </location>
</feature>
<dbReference type="EMBL" id="BFEA01000040">
    <property type="protein sequence ID" value="GBG63559.1"/>
    <property type="molecule type" value="Genomic_DNA"/>
</dbReference>